<accession>A0ABN7ABB3</accession>
<dbReference type="EMBL" id="AP028909">
    <property type="protein sequence ID" value="BES87532.1"/>
    <property type="molecule type" value="Genomic_DNA"/>
</dbReference>
<gene>
    <name evidence="2" type="ORF">NTJ_00337</name>
</gene>
<keyword evidence="3" id="KW-1185">Reference proteome</keyword>
<feature type="compositionally biased region" description="Basic and acidic residues" evidence="1">
    <location>
        <begin position="275"/>
        <end position="296"/>
    </location>
</feature>
<dbReference type="InterPro" id="IPR043407">
    <property type="entry name" value="Nkap_D1"/>
</dbReference>
<feature type="compositionally biased region" description="Basic residues" evidence="1">
    <location>
        <begin position="211"/>
        <end position="231"/>
    </location>
</feature>
<evidence type="ECO:0000313" key="2">
    <source>
        <dbReference type="EMBL" id="BES87532.1"/>
    </source>
</evidence>
<feature type="region of interest" description="Disordered" evidence="1">
    <location>
        <begin position="1"/>
        <end position="365"/>
    </location>
</feature>
<feature type="compositionally biased region" description="Low complexity" evidence="1">
    <location>
        <begin position="67"/>
        <end position="93"/>
    </location>
</feature>
<feature type="compositionally biased region" description="Basic and acidic residues" evidence="1">
    <location>
        <begin position="148"/>
        <end position="170"/>
    </location>
</feature>
<feature type="compositionally biased region" description="Basic residues" evidence="1">
    <location>
        <begin position="94"/>
        <end position="126"/>
    </location>
</feature>
<sequence>MDSYTSRGSRSKVSPPRSREIDSVMKRARRSDSQSTYWNKKLLEAEEKDPNRWRHSGYKELYHHTGSSRSGSESGSRSRSKSRSGSGSASKSSSPKRGRSKSSPRSPRSPKKNSRNRSPAARKVRSPRSPPPPPSRGGPSRVRSPPLPRRDSRARSPRRDSRARSPRRDSPPPSARSPAVRRPIRRGDSRPPRSPAHAARRGSRSPVGRARTPRSPRSPRSRSPRHRRRSPPRTVRPRPSSPRPRGRSADSNSSETSSSCSDESCSVCSPKRKTSKEPKIRPRKEPSPQRKREVIHYRPPPFVERSRSRSFSVPRSKPPVEKVKKKKKSKKTVDKPVINVPRAHIKREKHDSDSESSSGRGSTVDIVSSMSAPKLSLSERFGRMAQWSVDRDLEHRNLRITSGDRLTVEMDSPPSPLYPPSLSSIAEMGGSWDDVRVRYAYYKERGYLRDLTLADYIKWEQWWYKYQDWLDADRFGEEPRGRRRYL</sequence>
<dbReference type="PANTHER" id="PTHR46940">
    <property type="entry name" value="NKAP DOMAIN-CONTAINING 1"/>
    <property type="match status" value="1"/>
</dbReference>
<feature type="compositionally biased region" description="Low complexity" evidence="1">
    <location>
        <begin position="249"/>
        <end position="269"/>
    </location>
</feature>
<evidence type="ECO:0000313" key="3">
    <source>
        <dbReference type="Proteomes" id="UP001307889"/>
    </source>
</evidence>
<organism evidence="2 3">
    <name type="scientific">Nesidiocoris tenuis</name>
    <dbReference type="NCBI Taxonomy" id="355587"/>
    <lineage>
        <taxon>Eukaryota</taxon>
        <taxon>Metazoa</taxon>
        <taxon>Ecdysozoa</taxon>
        <taxon>Arthropoda</taxon>
        <taxon>Hexapoda</taxon>
        <taxon>Insecta</taxon>
        <taxon>Pterygota</taxon>
        <taxon>Neoptera</taxon>
        <taxon>Paraneoptera</taxon>
        <taxon>Hemiptera</taxon>
        <taxon>Heteroptera</taxon>
        <taxon>Panheteroptera</taxon>
        <taxon>Cimicomorpha</taxon>
        <taxon>Miridae</taxon>
        <taxon>Dicyphina</taxon>
        <taxon>Nesidiocoris</taxon>
    </lineage>
</organism>
<feature type="compositionally biased region" description="Polar residues" evidence="1">
    <location>
        <begin position="1"/>
        <end position="12"/>
    </location>
</feature>
<dbReference type="PANTHER" id="PTHR46940:SF1">
    <property type="entry name" value="NKAP DOMAIN CONTAINING 1"/>
    <property type="match status" value="1"/>
</dbReference>
<name>A0ABN7ABB3_9HEMI</name>
<protein>
    <submittedName>
        <fullName evidence="2">Uncharacterized protein</fullName>
    </submittedName>
</protein>
<reference evidence="2 3" key="1">
    <citation type="submission" date="2023-09" db="EMBL/GenBank/DDBJ databases">
        <title>Nesidiocoris tenuis whole genome shotgun sequence.</title>
        <authorList>
            <person name="Shibata T."/>
            <person name="Shimoda M."/>
            <person name="Kobayashi T."/>
            <person name="Uehara T."/>
        </authorList>
    </citation>
    <scope>NUCLEOTIDE SEQUENCE [LARGE SCALE GENOMIC DNA]</scope>
    <source>
        <strain evidence="2 3">Japan</strain>
    </source>
</reference>
<proteinExistence type="predicted"/>
<evidence type="ECO:0000256" key="1">
    <source>
        <dbReference type="SAM" id="MobiDB-lite"/>
    </source>
</evidence>
<feature type="compositionally biased region" description="Basic and acidic residues" evidence="1">
    <location>
        <begin position="41"/>
        <end position="63"/>
    </location>
</feature>
<dbReference type="Proteomes" id="UP001307889">
    <property type="component" value="Chromosome 1"/>
</dbReference>
<dbReference type="Pfam" id="PF15692">
    <property type="entry name" value="NKAP"/>
    <property type="match status" value="1"/>
</dbReference>